<feature type="transmembrane region" description="Helical" evidence="1">
    <location>
        <begin position="649"/>
        <end position="670"/>
    </location>
</feature>
<feature type="transmembrane region" description="Helical" evidence="1">
    <location>
        <begin position="408"/>
        <end position="429"/>
    </location>
</feature>
<keyword evidence="3" id="KW-1185">Reference proteome</keyword>
<feature type="transmembrane region" description="Helical" evidence="1">
    <location>
        <begin position="18"/>
        <end position="35"/>
    </location>
</feature>
<keyword evidence="1" id="KW-0812">Transmembrane</keyword>
<keyword evidence="1" id="KW-0472">Membrane</keyword>
<accession>A0ABW2V4X0</accession>
<sequence>MRKLLNTYQQWNRTSARWLWIVVLVAVLAALPMNFGRLQTETTEGTDQVEFVFDYRDLVELSTYRSHPEEYRREQLSRMKELGIGSMAVYESTLEELRNSGRIQLFTQQEALLLTGAGAASAVQPGRNRTYLLFADAATGKELEPLLRDTFQKRLEVGMQPWSLDGRSGYILDIAYEDALMKPMFPDPIAIQQLRDSGFQIVARLSNRMQPFSVERVEAMLAYLQSQGVKRILFDGTEVTGYSDSPADREQLPQVAALLNKNGIGLAAIELLKAPQKGFNTLANQTDYNVVRLTSIQEAEVARLTPDKLSERIVLAVKDRNIRMVFFNSRAGKDTDKAVINDYLEDTLYKALEGPDGAVRKLENAGFKLGLAQPFVEHDVPMSKLLKVIVMIGVVALGALLIGEFIGILRLAAFVVGMGGAAALTVLSAPVALQAMALAAGISAPTLAVIRIVRWTEERRAAGAGGGALVSLWKLLQALALTFVGIVFMVGLLDHIQYSLQLQQYRGVSLHHAVPIALVALYVLAFREKLLGAAFNRLKELLTLRISVWMVIAGAVAAAAGWYYLSRTGNSGQASAFELLFRSLLEEKLGARPRFKELMGHPALILGVFLALRYRWGALLLIAGVVGQLSVSGTFAHFHTPLAISLLRVFNGAWIGAIIGLALIAVWTLGRRSWLRWAAK</sequence>
<dbReference type="Proteomes" id="UP001596528">
    <property type="component" value="Unassembled WGS sequence"/>
</dbReference>
<dbReference type="InterPro" id="IPR043748">
    <property type="entry name" value="DUF5693"/>
</dbReference>
<keyword evidence="1" id="KW-1133">Transmembrane helix</keyword>
<name>A0ABW2V4X0_9BACL</name>
<feature type="transmembrane region" description="Helical" evidence="1">
    <location>
        <begin position="546"/>
        <end position="565"/>
    </location>
</feature>
<comment type="caution">
    <text evidence="2">The sequence shown here is derived from an EMBL/GenBank/DDBJ whole genome shotgun (WGS) entry which is preliminary data.</text>
</comment>
<evidence type="ECO:0000313" key="3">
    <source>
        <dbReference type="Proteomes" id="UP001596528"/>
    </source>
</evidence>
<protein>
    <submittedName>
        <fullName evidence="2">DUF5693 family protein</fullName>
    </submittedName>
</protein>
<evidence type="ECO:0000313" key="2">
    <source>
        <dbReference type="EMBL" id="MFC7751182.1"/>
    </source>
</evidence>
<organism evidence="2 3">
    <name type="scientific">Paenibacillus thermoaerophilus</name>
    <dbReference type="NCBI Taxonomy" id="1215385"/>
    <lineage>
        <taxon>Bacteria</taxon>
        <taxon>Bacillati</taxon>
        <taxon>Bacillota</taxon>
        <taxon>Bacilli</taxon>
        <taxon>Bacillales</taxon>
        <taxon>Paenibacillaceae</taxon>
        <taxon>Paenibacillus</taxon>
    </lineage>
</organism>
<gene>
    <name evidence="2" type="ORF">ACFQWB_14780</name>
</gene>
<feature type="transmembrane region" description="Helical" evidence="1">
    <location>
        <begin position="385"/>
        <end position="402"/>
    </location>
</feature>
<feature type="transmembrane region" description="Helical" evidence="1">
    <location>
        <begin position="475"/>
        <end position="496"/>
    </location>
</feature>
<dbReference type="Pfam" id="PF18949">
    <property type="entry name" value="DUF5693"/>
    <property type="match status" value="1"/>
</dbReference>
<feature type="transmembrane region" description="Helical" evidence="1">
    <location>
        <begin position="508"/>
        <end position="526"/>
    </location>
</feature>
<dbReference type="RefSeq" id="WP_138789906.1">
    <property type="nucleotide sequence ID" value="NZ_JBHTGQ010000039.1"/>
</dbReference>
<feature type="transmembrane region" description="Helical" evidence="1">
    <location>
        <begin position="603"/>
        <end position="629"/>
    </location>
</feature>
<evidence type="ECO:0000256" key="1">
    <source>
        <dbReference type="SAM" id="Phobius"/>
    </source>
</evidence>
<proteinExistence type="predicted"/>
<dbReference type="EMBL" id="JBHTGQ010000039">
    <property type="protein sequence ID" value="MFC7751182.1"/>
    <property type="molecule type" value="Genomic_DNA"/>
</dbReference>
<reference evidence="3" key="1">
    <citation type="journal article" date="2019" name="Int. J. Syst. Evol. Microbiol.">
        <title>The Global Catalogue of Microorganisms (GCM) 10K type strain sequencing project: providing services to taxonomists for standard genome sequencing and annotation.</title>
        <authorList>
            <consortium name="The Broad Institute Genomics Platform"/>
            <consortium name="The Broad Institute Genome Sequencing Center for Infectious Disease"/>
            <person name="Wu L."/>
            <person name="Ma J."/>
        </authorList>
    </citation>
    <scope>NUCLEOTIDE SEQUENCE [LARGE SCALE GENOMIC DNA]</scope>
    <source>
        <strain evidence="3">JCM 18657</strain>
    </source>
</reference>